<feature type="region of interest" description="Disordered" evidence="1">
    <location>
        <begin position="216"/>
        <end position="242"/>
    </location>
</feature>
<sequence>MSQDTSGEKTEKATPKRMKEVRKEGGLQKSQDLSAWAGIGAGVAMMPTVFSNVSALLQDAMAQIRITISNPDVSVLEELLRTSLWSILPAIAPMLAASVIAAIVASTVMGGVNIKKLKPNFKQFNLLKGVKQKFSFQALWQGIKAVLKTAVIGLVLYSVIQQMMPILMSAGGLPLSSVLNAASSSVNRMLWTAVAAGIALSVIDIVVVARANRKKTRMSKKEVQDENKNAEGDPHIKGQRRSRQLAMSRNRMITAVSEADVVVVNPTHVAVALKYTAGEGAPKLIAKGRGLIAQKIRDKADESNVPMVHDVPLARALHGACEVGQEVPEALFTAVAQVLAFVMLLKQRGSQSIGVHTMPKPTEVPTDMYTLDEEDDL</sequence>
<keyword evidence="2" id="KW-0812">Transmembrane</keyword>
<dbReference type="Pfam" id="PF01312">
    <property type="entry name" value="Bac_export_2"/>
    <property type="match status" value="1"/>
</dbReference>
<protein>
    <submittedName>
        <fullName evidence="3">Flagellar biosynthesis protein FlhB</fullName>
    </submittedName>
</protein>
<feature type="compositionally biased region" description="Basic and acidic residues" evidence="1">
    <location>
        <begin position="1"/>
        <end position="26"/>
    </location>
</feature>
<keyword evidence="2" id="KW-0472">Membrane</keyword>
<dbReference type="PANTHER" id="PTHR30531:SF12">
    <property type="entry name" value="FLAGELLAR BIOSYNTHETIC PROTEIN FLHB"/>
    <property type="match status" value="1"/>
</dbReference>
<accession>A0ABW5XI57</accession>
<feature type="region of interest" description="Disordered" evidence="1">
    <location>
        <begin position="1"/>
        <end position="27"/>
    </location>
</feature>
<evidence type="ECO:0000256" key="2">
    <source>
        <dbReference type="SAM" id="Phobius"/>
    </source>
</evidence>
<feature type="transmembrane region" description="Helical" evidence="2">
    <location>
        <begin position="145"/>
        <end position="168"/>
    </location>
</feature>
<dbReference type="RefSeq" id="WP_377467945.1">
    <property type="nucleotide sequence ID" value="NZ_JBHUOP010000008.1"/>
</dbReference>
<evidence type="ECO:0000313" key="4">
    <source>
        <dbReference type="Proteomes" id="UP001597391"/>
    </source>
</evidence>
<dbReference type="Proteomes" id="UP001597391">
    <property type="component" value="Unassembled WGS sequence"/>
</dbReference>
<gene>
    <name evidence="3" type="ORF">ACFSYH_14025</name>
</gene>
<dbReference type="EMBL" id="JBHUOP010000008">
    <property type="protein sequence ID" value="MFD2841680.1"/>
    <property type="molecule type" value="Genomic_DNA"/>
</dbReference>
<feature type="compositionally biased region" description="Basic and acidic residues" evidence="1">
    <location>
        <begin position="219"/>
        <end position="236"/>
    </location>
</feature>
<evidence type="ECO:0000313" key="3">
    <source>
        <dbReference type="EMBL" id="MFD2841680.1"/>
    </source>
</evidence>
<dbReference type="Gene3D" id="3.40.1690.10">
    <property type="entry name" value="secretion proteins EscU"/>
    <property type="match status" value="1"/>
</dbReference>
<keyword evidence="3" id="KW-0966">Cell projection</keyword>
<dbReference type="PANTHER" id="PTHR30531">
    <property type="entry name" value="FLAGELLAR BIOSYNTHETIC PROTEIN FLHB"/>
    <property type="match status" value="1"/>
</dbReference>
<name>A0ABW5XI57_9MICO</name>
<dbReference type="PRINTS" id="PR00950">
    <property type="entry name" value="TYPE3IMSPROT"/>
</dbReference>
<comment type="caution">
    <text evidence="3">The sequence shown here is derived from an EMBL/GenBank/DDBJ whole genome shotgun (WGS) entry which is preliminary data.</text>
</comment>
<proteinExistence type="predicted"/>
<keyword evidence="4" id="KW-1185">Reference proteome</keyword>
<feature type="transmembrane region" description="Helical" evidence="2">
    <location>
        <begin position="87"/>
        <end position="112"/>
    </location>
</feature>
<feature type="transmembrane region" description="Helical" evidence="2">
    <location>
        <begin position="188"/>
        <end position="211"/>
    </location>
</feature>
<reference evidence="4" key="1">
    <citation type="journal article" date="2019" name="Int. J. Syst. Evol. Microbiol.">
        <title>The Global Catalogue of Microorganisms (GCM) 10K type strain sequencing project: providing services to taxonomists for standard genome sequencing and annotation.</title>
        <authorList>
            <consortium name="The Broad Institute Genomics Platform"/>
            <consortium name="The Broad Institute Genome Sequencing Center for Infectious Disease"/>
            <person name="Wu L."/>
            <person name="Ma J."/>
        </authorList>
    </citation>
    <scope>NUCLEOTIDE SEQUENCE [LARGE SCALE GENOMIC DNA]</scope>
    <source>
        <strain evidence="4">KCTC 33576</strain>
    </source>
</reference>
<dbReference type="SUPFAM" id="SSF160544">
    <property type="entry name" value="EscU C-terminal domain-like"/>
    <property type="match status" value="1"/>
</dbReference>
<keyword evidence="3" id="KW-0282">Flagellum</keyword>
<evidence type="ECO:0000256" key="1">
    <source>
        <dbReference type="SAM" id="MobiDB-lite"/>
    </source>
</evidence>
<dbReference type="InterPro" id="IPR029025">
    <property type="entry name" value="T3SS_substrate_exporter_C"/>
</dbReference>
<organism evidence="3 4">
    <name type="scientific">Populibacterium corticicola</name>
    <dbReference type="NCBI Taxonomy" id="1812826"/>
    <lineage>
        <taxon>Bacteria</taxon>
        <taxon>Bacillati</taxon>
        <taxon>Actinomycetota</taxon>
        <taxon>Actinomycetes</taxon>
        <taxon>Micrococcales</taxon>
        <taxon>Jonesiaceae</taxon>
        <taxon>Populibacterium</taxon>
    </lineage>
</organism>
<feature type="region of interest" description="Disordered" evidence="1">
    <location>
        <begin position="356"/>
        <end position="377"/>
    </location>
</feature>
<dbReference type="InterPro" id="IPR006135">
    <property type="entry name" value="T3SS_substrate_exporter"/>
</dbReference>
<keyword evidence="3" id="KW-0969">Cilium</keyword>
<keyword evidence="2" id="KW-1133">Transmembrane helix</keyword>